<dbReference type="PROSITE" id="PS50089">
    <property type="entry name" value="ZF_RING_2"/>
    <property type="match status" value="1"/>
</dbReference>
<keyword evidence="3" id="KW-0862">Zinc</keyword>
<evidence type="ECO:0000256" key="1">
    <source>
        <dbReference type="ARBA" id="ARBA00022723"/>
    </source>
</evidence>
<dbReference type="PANTHER" id="PTHR15710">
    <property type="entry name" value="E3 UBIQUITIN-PROTEIN LIGASE PRAJA"/>
    <property type="match status" value="1"/>
</dbReference>
<dbReference type="Pfam" id="PF13639">
    <property type="entry name" value="zf-RING_2"/>
    <property type="match status" value="1"/>
</dbReference>
<dbReference type="OrthoDB" id="8062037at2759"/>
<dbReference type="Gene3D" id="3.30.40.10">
    <property type="entry name" value="Zinc/RING finger domain, C3HC4 (zinc finger)"/>
    <property type="match status" value="1"/>
</dbReference>
<evidence type="ECO:0000256" key="4">
    <source>
        <dbReference type="PROSITE-ProRule" id="PRU00175"/>
    </source>
</evidence>
<accession>A0A067CVD7</accession>
<evidence type="ECO:0000259" key="5">
    <source>
        <dbReference type="PROSITE" id="PS50089"/>
    </source>
</evidence>
<dbReference type="SMART" id="SM00184">
    <property type="entry name" value="RING"/>
    <property type="match status" value="1"/>
</dbReference>
<dbReference type="EMBL" id="KK583201">
    <property type="protein sequence ID" value="KDO30501.1"/>
    <property type="molecule type" value="Genomic_DNA"/>
</dbReference>
<dbReference type="KEGG" id="spar:SPRG_04403"/>
<dbReference type="CDD" id="cd16454">
    <property type="entry name" value="RING-H2_PA-TM-RING"/>
    <property type="match status" value="1"/>
</dbReference>
<name>A0A067CVD7_SAPPC</name>
<dbReference type="Proteomes" id="UP000030745">
    <property type="component" value="Unassembled WGS sequence"/>
</dbReference>
<keyword evidence="2 4" id="KW-0863">Zinc-finger</keyword>
<evidence type="ECO:0000313" key="6">
    <source>
        <dbReference type="EMBL" id="KDO30501.1"/>
    </source>
</evidence>
<dbReference type="InterPro" id="IPR011016">
    <property type="entry name" value="Znf_RING-CH"/>
</dbReference>
<dbReference type="GeneID" id="24126847"/>
<protein>
    <recommendedName>
        <fullName evidence="5">RING-type domain-containing protein</fullName>
    </recommendedName>
</protein>
<evidence type="ECO:0000313" key="7">
    <source>
        <dbReference type="Proteomes" id="UP000030745"/>
    </source>
</evidence>
<organism evidence="6 7">
    <name type="scientific">Saprolegnia parasitica (strain CBS 223.65)</name>
    <dbReference type="NCBI Taxonomy" id="695850"/>
    <lineage>
        <taxon>Eukaryota</taxon>
        <taxon>Sar</taxon>
        <taxon>Stramenopiles</taxon>
        <taxon>Oomycota</taxon>
        <taxon>Saprolegniomycetes</taxon>
        <taxon>Saprolegniales</taxon>
        <taxon>Saprolegniaceae</taxon>
        <taxon>Saprolegnia</taxon>
    </lineage>
</organism>
<dbReference type="STRING" id="695850.A0A067CVD7"/>
<evidence type="ECO:0000256" key="2">
    <source>
        <dbReference type="ARBA" id="ARBA00022771"/>
    </source>
</evidence>
<gene>
    <name evidence="6" type="ORF">SPRG_04403</name>
</gene>
<dbReference type="InterPro" id="IPR001841">
    <property type="entry name" value="Znf_RING"/>
</dbReference>
<proteinExistence type="predicted"/>
<dbReference type="SUPFAM" id="SSF57850">
    <property type="entry name" value="RING/U-box"/>
    <property type="match status" value="1"/>
</dbReference>
<dbReference type="GO" id="GO:0008270">
    <property type="term" value="F:zinc ion binding"/>
    <property type="evidence" value="ECO:0007669"/>
    <property type="project" value="UniProtKB-KW"/>
</dbReference>
<keyword evidence="1" id="KW-0479">Metal-binding</keyword>
<dbReference type="PANTHER" id="PTHR15710:SF74">
    <property type="entry name" value="RING-TYPE E3 UBIQUITIN TRANSFERASE-RELATED"/>
    <property type="match status" value="1"/>
</dbReference>
<dbReference type="VEuPathDB" id="FungiDB:SPRG_04403"/>
<sequence>MKLDLLPWPPQLTHVVQRLALGCRREAGGVFCVRCIFDVGTIAFTVDVFVRIVNLSGVHMVGGFVAWRFRDERRGRTFGHASETTDSARAVRRVLPADAAADSDLNSIRRYDPSLRFRSIGSDIALKDVLSGLNVRVTVRYPAPEDATVRDVLGLFRSAAWVNFMIRYVVPYLKTSTPVNKEVLASLEHVKCAGDDECVICMGAMKDAVKLPCGHLFHTNCIDAWLRMRSTCPTCRHRLQNEFSGRYAFRGINTALIVEDVDDAIAPSALQAFDLSGKTVKAIVHVSLVPVAHFSERQTFPCELNAVVVPQSALAQHIEARVAKRKNSAVAVDTKHPRVV</sequence>
<dbReference type="RefSeq" id="XP_012198718.1">
    <property type="nucleotide sequence ID" value="XM_012343328.1"/>
</dbReference>
<dbReference type="SMART" id="SM00744">
    <property type="entry name" value="RINGv"/>
    <property type="match status" value="1"/>
</dbReference>
<dbReference type="AlphaFoldDB" id="A0A067CVD7"/>
<feature type="domain" description="RING-type" evidence="5">
    <location>
        <begin position="198"/>
        <end position="236"/>
    </location>
</feature>
<dbReference type="InterPro" id="IPR013083">
    <property type="entry name" value="Znf_RING/FYVE/PHD"/>
</dbReference>
<evidence type="ECO:0000256" key="3">
    <source>
        <dbReference type="ARBA" id="ARBA00022833"/>
    </source>
</evidence>
<reference evidence="6 7" key="1">
    <citation type="journal article" date="2013" name="PLoS Genet.">
        <title>Distinctive expansion of potential virulence genes in the genome of the oomycete fish pathogen Saprolegnia parasitica.</title>
        <authorList>
            <person name="Jiang R.H."/>
            <person name="de Bruijn I."/>
            <person name="Haas B.J."/>
            <person name="Belmonte R."/>
            <person name="Lobach L."/>
            <person name="Christie J."/>
            <person name="van den Ackerveken G."/>
            <person name="Bottin A."/>
            <person name="Bulone V."/>
            <person name="Diaz-Moreno S.M."/>
            <person name="Dumas B."/>
            <person name="Fan L."/>
            <person name="Gaulin E."/>
            <person name="Govers F."/>
            <person name="Grenville-Briggs L.J."/>
            <person name="Horner N.R."/>
            <person name="Levin J.Z."/>
            <person name="Mammella M."/>
            <person name="Meijer H.J."/>
            <person name="Morris P."/>
            <person name="Nusbaum C."/>
            <person name="Oome S."/>
            <person name="Phillips A.J."/>
            <person name="van Rooyen D."/>
            <person name="Rzeszutek E."/>
            <person name="Saraiva M."/>
            <person name="Secombes C.J."/>
            <person name="Seidl M.F."/>
            <person name="Snel B."/>
            <person name="Stassen J.H."/>
            <person name="Sykes S."/>
            <person name="Tripathy S."/>
            <person name="van den Berg H."/>
            <person name="Vega-Arreguin J.C."/>
            <person name="Wawra S."/>
            <person name="Young S.K."/>
            <person name="Zeng Q."/>
            <person name="Dieguez-Uribeondo J."/>
            <person name="Russ C."/>
            <person name="Tyler B.M."/>
            <person name="van West P."/>
        </authorList>
    </citation>
    <scope>NUCLEOTIDE SEQUENCE [LARGE SCALE GENOMIC DNA]</scope>
    <source>
        <strain evidence="6 7">CBS 223.65</strain>
    </source>
</reference>
<keyword evidence="7" id="KW-1185">Reference proteome</keyword>